<keyword evidence="1" id="KW-0472">Membrane</keyword>
<keyword evidence="1" id="KW-0812">Transmembrane</keyword>
<dbReference type="EMBL" id="CP118166">
    <property type="protein sequence ID" value="WDI30914.1"/>
    <property type="molecule type" value="Genomic_DNA"/>
</dbReference>
<dbReference type="RefSeq" id="WP_274492736.1">
    <property type="nucleotide sequence ID" value="NZ_CP118166.1"/>
</dbReference>
<evidence type="ECO:0000313" key="2">
    <source>
        <dbReference type="EMBL" id="WDI30914.1"/>
    </source>
</evidence>
<sequence length="72" mass="7593">MTERKSLKRAYLALALIAVLGLGLALLIADGVISTVLSYASGVALIGAIVTRLVIVVDVTRNGLKRKRSTDN</sequence>
<feature type="transmembrane region" description="Helical" evidence="1">
    <location>
        <begin position="39"/>
        <end position="59"/>
    </location>
</feature>
<evidence type="ECO:0000313" key="3">
    <source>
        <dbReference type="Proteomes" id="UP001214043"/>
    </source>
</evidence>
<organism evidence="2 3">
    <name type="scientific">Hyphococcus flavus</name>
    <dbReference type="NCBI Taxonomy" id="1866326"/>
    <lineage>
        <taxon>Bacteria</taxon>
        <taxon>Pseudomonadati</taxon>
        <taxon>Pseudomonadota</taxon>
        <taxon>Alphaproteobacteria</taxon>
        <taxon>Parvularculales</taxon>
        <taxon>Parvularculaceae</taxon>
        <taxon>Hyphococcus</taxon>
    </lineage>
</organism>
<reference evidence="2" key="1">
    <citation type="submission" date="2023-02" db="EMBL/GenBank/DDBJ databases">
        <title>Genome sequence of Hyphococcus flavus.</title>
        <authorList>
            <person name="Rong J.-C."/>
            <person name="Zhao Q."/>
            <person name="Yi M."/>
            <person name="Wu J.-Y."/>
        </authorList>
    </citation>
    <scope>NUCLEOTIDE SEQUENCE</scope>
    <source>
        <strain evidence="2">MCCC 1K03223</strain>
    </source>
</reference>
<keyword evidence="1" id="KW-1133">Transmembrane helix</keyword>
<protein>
    <submittedName>
        <fullName evidence="2">Uncharacterized protein</fullName>
    </submittedName>
</protein>
<name>A0AAF0CF17_9PROT</name>
<evidence type="ECO:0000256" key="1">
    <source>
        <dbReference type="SAM" id="Phobius"/>
    </source>
</evidence>
<dbReference type="Proteomes" id="UP001214043">
    <property type="component" value="Chromosome"/>
</dbReference>
<accession>A0AAF0CF17</accession>
<keyword evidence="3" id="KW-1185">Reference proteome</keyword>
<dbReference type="AlphaFoldDB" id="A0AAF0CF17"/>
<proteinExistence type="predicted"/>
<gene>
    <name evidence="2" type="ORF">PUV54_13220</name>
</gene>
<dbReference type="KEGG" id="hfl:PUV54_13220"/>